<gene>
    <name evidence="7" type="ORF">C725_0663</name>
</gene>
<proteinExistence type="predicted"/>
<dbReference type="PANTHER" id="PTHR42852:SF18">
    <property type="entry name" value="CHROMOSOME UNDETERMINED SCAFFOLD_47, WHOLE GENOME SHOTGUN SEQUENCE"/>
    <property type="match status" value="1"/>
</dbReference>
<reference evidence="7 8" key="1">
    <citation type="journal article" date="2013" name="Genome Announc.">
        <title>Draft Genome Sequence of Strain JLT2015T, Belonging to the Family Sphingomonadaceae of the Alphaproteobacteria.</title>
        <authorList>
            <person name="Tang K."/>
            <person name="Liu K."/>
            <person name="Li S."/>
            <person name="Jiao N."/>
        </authorList>
    </citation>
    <scope>NUCLEOTIDE SEQUENCE [LARGE SCALE GENOMIC DNA]</scope>
    <source>
        <strain evidence="7 8">JLT2015</strain>
    </source>
</reference>
<dbReference type="PROSITE" id="PS00194">
    <property type="entry name" value="THIOREDOXIN_1"/>
    <property type="match status" value="1"/>
</dbReference>
<dbReference type="InterPro" id="IPR013766">
    <property type="entry name" value="Thioredoxin_domain"/>
</dbReference>
<dbReference type="CDD" id="cd02966">
    <property type="entry name" value="TlpA_like_family"/>
    <property type="match status" value="1"/>
</dbReference>
<evidence type="ECO:0000256" key="2">
    <source>
        <dbReference type="ARBA" id="ARBA00022748"/>
    </source>
</evidence>
<evidence type="ECO:0000256" key="1">
    <source>
        <dbReference type="ARBA" id="ARBA00004196"/>
    </source>
</evidence>
<feature type="domain" description="Thioredoxin" evidence="6">
    <location>
        <begin position="48"/>
        <end position="202"/>
    </location>
</feature>
<dbReference type="RefSeq" id="WP_008600138.1">
    <property type="nucleotide sequence ID" value="NZ_AMRV01000002.1"/>
</dbReference>
<evidence type="ECO:0000256" key="4">
    <source>
        <dbReference type="SAM" id="MobiDB-lite"/>
    </source>
</evidence>
<dbReference type="GO" id="GO:0030313">
    <property type="term" value="C:cell envelope"/>
    <property type="evidence" value="ECO:0007669"/>
    <property type="project" value="UniProtKB-SubCell"/>
</dbReference>
<keyword evidence="5" id="KW-0732">Signal</keyword>
<evidence type="ECO:0000313" key="8">
    <source>
        <dbReference type="Proteomes" id="UP000011717"/>
    </source>
</evidence>
<feature type="region of interest" description="Disordered" evidence="4">
    <location>
        <begin position="174"/>
        <end position="195"/>
    </location>
</feature>
<sequence length="301" mass="31053">MRIPLLLVAAGAVLGVAACDAPAGDREGAGEPQAPGAPAVPNGEPDRGKAGTPAPDVTLLREDGGPSTLAAFRGTPVLVNLWATWCAPCVAELPALDRLAEAQGYDLTVLAVSQDMEGWQAVRPFLKRTPLEHVTVLADPDGELGSALGVAGLPLTVLYDEAGKEVWRVAGPREWDEEGGLPPVRTENADAAGQGAADRALSAKGAAYVARGQEPGWLLTVTPGESVQVEADYGAVKMAFPAPAEAPGEAPFTLEQQNEGHRLAVTVSDEPCEDSMSGRDYPNSVTMVLDGKTYAGCGGPV</sequence>
<protein>
    <submittedName>
        <fullName evidence="7">Thiol:disulfide oxidoreductase TlpA</fullName>
    </submittedName>
</protein>
<dbReference type="SUPFAM" id="SSF52833">
    <property type="entry name" value="Thioredoxin-like"/>
    <property type="match status" value="1"/>
</dbReference>
<keyword evidence="8" id="KW-1185">Reference proteome</keyword>
<name>M2TPI8_9SPHN</name>
<feature type="region of interest" description="Disordered" evidence="4">
    <location>
        <begin position="22"/>
        <end position="56"/>
    </location>
</feature>
<dbReference type="Proteomes" id="UP000011717">
    <property type="component" value="Unassembled WGS sequence"/>
</dbReference>
<dbReference type="InterPro" id="IPR017937">
    <property type="entry name" value="Thioredoxin_CS"/>
</dbReference>
<dbReference type="PROSITE" id="PS51257">
    <property type="entry name" value="PROKAR_LIPOPROTEIN"/>
    <property type="match status" value="1"/>
</dbReference>
<dbReference type="PATRIC" id="fig|1234595.3.peg.662"/>
<dbReference type="PANTHER" id="PTHR42852">
    <property type="entry name" value="THIOL:DISULFIDE INTERCHANGE PROTEIN DSBE"/>
    <property type="match status" value="1"/>
</dbReference>
<dbReference type="InterPro" id="IPR050553">
    <property type="entry name" value="Thioredoxin_ResA/DsbE_sf"/>
</dbReference>
<dbReference type="Gene3D" id="3.40.30.10">
    <property type="entry name" value="Glutaredoxin"/>
    <property type="match status" value="1"/>
</dbReference>
<dbReference type="InterPro" id="IPR013740">
    <property type="entry name" value="Redoxin"/>
</dbReference>
<comment type="caution">
    <text evidence="7">The sequence shown here is derived from an EMBL/GenBank/DDBJ whole genome shotgun (WGS) entry which is preliminary data.</text>
</comment>
<dbReference type="GO" id="GO:0017004">
    <property type="term" value="P:cytochrome complex assembly"/>
    <property type="evidence" value="ECO:0007669"/>
    <property type="project" value="UniProtKB-KW"/>
</dbReference>
<keyword evidence="3" id="KW-0676">Redox-active center</keyword>
<dbReference type="EMBL" id="AMRV01000002">
    <property type="protein sequence ID" value="EMD83691.1"/>
    <property type="molecule type" value="Genomic_DNA"/>
</dbReference>
<dbReference type="PROSITE" id="PS51352">
    <property type="entry name" value="THIOREDOXIN_2"/>
    <property type="match status" value="1"/>
</dbReference>
<evidence type="ECO:0000256" key="3">
    <source>
        <dbReference type="ARBA" id="ARBA00023284"/>
    </source>
</evidence>
<evidence type="ECO:0000313" key="7">
    <source>
        <dbReference type="EMBL" id="EMD83691.1"/>
    </source>
</evidence>
<feature type="compositionally biased region" description="Low complexity" evidence="4">
    <location>
        <begin position="30"/>
        <end position="41"/>
    </location>
</feature>
<feature type="signal peptide" evidence="5">
    <location>
        <begin position="1"/>
        <end position="23"/>
    </location>
</feature>
<organism evidence="7 8">
    <name type="scientific">Pacificimonas flava</name>
    <dbReference type="NCBI Taxonomy" id="1234595"/>
    <lineage>
        <taxon>Bacteria</taxon>
        <taxon>Pseudomonadati</taxon>
        <taxon>Pseudomonadota</taxon>
        <taxon>Alphaproteobacteria</taxon>
        <taxon>Sphingomonadales</taxon>
        <taxon>Sphingosinicellaceae</taxon>
        <taxon>Pacificimonas</taxon>
    </lineage>
</organism>
<dbReference type="InterPro" id="IPR036249">
    <property type="entry name" value="Thioredoxin-like_sf"/>
</dbReference>
<accession>M2TPI8</accession>
<dbReference type="GO" id="GO:0015036">
    <property type="term" value="F:disulfide oxidoreductase activity"/>
    <property type="evidence" value="ECO:0007669"/>
    <property type="project" value="UniProtKB-ARBA"/>
</dbReference>
<keyword evidence="2" id="KW-0201">Cytochrome c-type biogenesis</keyword>
<dbReference type="AlphaFoldDB" id="M2TPI8"/>
<comment type="subcellular location">
    <subcellularLocation>
        <location evidence="1">Cell envelope</location>
    </subcellularLocation>
</comment>
<evidence type="ECO:0000256" key="5">
    <source>
        <dbReference type="SAM" id="SignalP"/>
    </source>
</evidence>
<evidence type="ECO:0000259" key="6">
    <source>
        <dbReference type="PROSITE" id="PS51352"/>
    </source>
</evidence>
<dbReference type="Pfam" id="PF08534">
    <property type="entry name" value="Redoxin"/>
    <property type="match status" value="1"/>
</dbReference>
<feature type="chain" id="PRO_5004026139" evidence="5">
    <location>
        <begin position="24"/>
        <end position="301"/>
    </location>
</feature>